<dbReference type="CDD" id="cd06849">
    <property type="entry name" value="lipoyl_domain"/>
    <property type="match status" value="1"/>
</dbReference>
<dbReference type="AlphaFoldDB" id="A0A2T4U638"/>
<dbReference type="OrthoDB" id="9805770at2"/>
<evidence type="ECO:0000256" key="3">
    <source>
        <dbReference type="ARBA" id="ARBA00022679"/>
    </source>
</evidence>
<evidence type="ECO:0000256" key="5">
    <source>
        <dbReference type="ARBA" id="ARBA00023315"/>
    </source>
</evidence>
<dbReference type="PROSITE" id="PS51826">
    <property type="entry name" value="PSBD"/>
    <property type="match status" value="1"/>
</dbReference>
<keyword evidence="4 6" id="KW-0450">Lipoyl</keyword>
<dbReference type="GO" id="GO:0016407">
    <property type="term" value="F:acetyltransferase activity"/>
    <property type="evidence" value="ECO:0007669"/>
    <property type="project" value="TreeGrafter"/>
</dbReference>
<dbReference type="GO" id="GO:0031405">
    <property type="term" value="F:lipoic acid binding"/>
    <property type="evidence" value="ECO:0007669"/>
    <property type="project" value="TreeGrafter"/>
</dbReference>
<dbReference type="Pfam" id="PF00364">
    <property type="entry name" value="Biotin_lipoyl"/>
    <property type="match status" value="1"/>
</dbReference>
<keyword evidence="11" id="KW-1185">Reference proteome</keyword>
<evidence type="ECO:0000313" key="10">
    <source>
        <dbReference type="EMBL" id="PTL38825.1"/>
    </source>
</evidence>
<feature type="domain" description="Peripheral subunit-binding (PSBD)" evidence="9">
    <location>
        <begin position="102"/>
        <end position="139"/>
    </location>
</feature>
<evidence type="ECO:0000256" key="4">
    <source>
        <dbReference type="ARBA" id="ARBA00022823"/>
    </source>
</evidence>
<dbReference type="Proteomes" id="UP000240509">
    <property type="component" value="Unassembled WGS sequence"/>
</dbReference>
<dbReference type="PROSITE" id="PS50968">
    <property type="entry name" value="BIOTINYL_LIPOYL"/>
    <property type="match status" value="1"/>
</dbReference>
<evidence type="ECO:0000256" key="1">
    <source>
        <dbReference type="ARBA" id="ARBA00001938"/>
    </source>
</evidence>
<evidence type="ECO:0000313" key="11">
    <source>
        <dbReference type="Proteomes" id="UP000240509"/>
    </source>
</evidence>
<feature type="domain" description="Lipoyl-binding" evidence="8">
    <location>
        <begin position="1"/>
        <end position="76"/>
    </location>
</feature>
<comment type="cofactor">
    <cofactor evidence="1 6">
        <name>(R)-lipoate</name>
        <dbReference type="ChEBI" id="CHEBI:83088"/>
    </cofactor>
</comment>
<dbReference type="PANTHER" id="PTHR43178">
    <property type="entry name" value="DIHYDROLIPOAMIDE ACETYLTRANSFERASE COMPONENT OF PYRUVATE DEHYDROGENASE COMPLEX"/>
    <property type="match status" value="1"/>
</dbReference>
<dbReference type="InterPro" id="IPR050743">
    <property type="entry name" value="2-oxoacid_DH_E2_comp"/>
</dbReference>
<dbReference type="Pfam" id="PF02817">
    <property type="entry name" value="E3_binding"/>
    <property type="match status" value="1"/>
</dbReference>
<evidence type="ECO:0000259" key="8">
    <source>
        <dbReference type="PROSITE" id="PS50968"/>
    </source>
</evidence>
<dbReference type="InterPro" id="IPR011053">
    <property type="entry name" value="Single_hybrid_motif"/>
</dbReference>
<reference evidence="10 11" key="1">
    <citation type="submission" date="2018-03" db="EMBL/GenBank/DDBJ databases">
        <title>Alkalicoccus saliphilus sp. nov., isolated from a mineral pool.</title>
        <authorList>
            <person name="Zhao B."/>
        </authorList>
    </citation>
    <scope>NUCLEOTIDE SEQUENCE [LARGE SCALE GENOMIC DNA]</scope>
    <source>
        <strain evidence="10 11">6AG</strain>
    </source>
</reference>
<sequence length="367" mass="39951">MLNVTLPELKEGIDESLVVLWFVSEGDSVQKGDPLVEVQTEKAVSEIEAEEDGVIEKIAVPRGESAKVGDVLAVIDTGGSPKTEKETTPEKAEKKEVPAAPKVPPKLKKLAKELGVQVDTIQGTGKEGRITEDDIRREGTQKEKRLPLSGTRGVIARRMVESLQESAQLTETAWADVTRLDLDKKDLDGDPGWTALTAAAAARALKNHPLLNAHIEGEEIVLKESIHLGFAIDTKDGLQVAVVPETDSLSPGELQEKLAEKASRARNKGLSKDDMEGGTFTLTSLGGYRTEFFTPIINPPQTAILGIGRIQPYVAMYEMKPREKYRLPLSLTVDHRAVDGAPAAAFLDEVIELLEQPDKLLEEESNN</sequence>
<evidence type="ECO:0000256" key="7">
    <source>
        <dbReference type="SAM" id="MobiDB-lite"/>
    </source>
</evidence>
<dbReference type="RefSeq" id="WP_107584957.1">
    <property type="nucleotide sequence ID" value="NZ_PZJJ01000013.1"/>
</dbReference>
<evidence type="ECO:0000256" key="2">
    <source>
        <dbReference type="ARBA" id="ARBA00007317"/>
    </source>
</evidence>
<gene>
    <name evidence="10" type="ORF">C6Y45_09310</name>
</gene>
<keyword evidence="3 6" id="KW-0808">Transferase</keyword>
<dbReference type="InterPro" id="IPR036625">
    <property type="entry name" value="E3-bd_dom_sf"/>
</dbReference>
<name>A0A2T4U638_9BACI</name>
<dbReference type="SUPFAM" id="SSF52777">
    <property type="entry name" value="CoA-dependent acyltransferases"/>
    <property type="match status" value="1"/>
</dbReference>
<organism evidence="10 11">
    <name type="scientific">Alkalicoccus saliphilus</name>
    <dbReference type="NCBI Taxonomy" id="200989"/>
    <lineage>
        <taxon>Bacteria</taxon>
        <taxon>Bacillati</taxon>
        <taxon>Bacillota</taxon>
        <taxon>Bacilli</taxon>
        <taxon>Bacillales</taxon>
        <taxon>Bacillaceae</taxon>
        <taxon>Alkalicoccus</taxon>
    </lineage>
</organism>
<dbReference type="InterPro" id="IPR000089">
    <property type="entry name" value="Biotin_lipoyl"/>
</dbReference>
<dbReference type="Pfam" id="PF00198">
    <property type="entry name" value="2-oxoacid_dh"/>
    <property type="match status" value="1"/>
</dbReference>
<proteinExistence type="inferred from homology"/>
<dbReference type="EMBL" id="PZJJ01000013">
    <property type="protein sequence ID" value="PTL38825.1"/>
    <property type="molecule type" value="Genomic_DNA"/>
</dbReference>
<dbReference type="InterPro" id="IPR004167">
    <property type="entry name" value="PSBD"/>
</dbReference>
<feature type="region of interest" description="Disordered" evidence="7">
    <location>
        <begin position="76"/>
        <end position="101"/>
    </location>
</feature>
<dbReference type="GO" id="GO:0005737">
    <property type="term" value="C:cytoplasm"/>
    <property type="evidence" value="ECO:0007669"/>
    <property type="project" value="TreeGrafter"/>
</dbReference>
<comment type="caution">
    <text evidence="10">The sequence shown here is derived from an EMBL/GenBank/DDBJ whole genome shotgun (WGS) entry which is preliminary data.</text>
</comment>
<dbReference type="InterPro" id="IPR001078">
    <property type="entry name" value="2-oxoacid_DH_actylTfrase"/>
</dbReference>
<dbReference type="Gene3D" id="3.30.559.10">
    <property type="entry name" value="Chloramphenicol acetyltransferase-like domain"/>
    <property type="match status" value="1"/>
</dbReference>
<dbReference type="SUPFAM" id="SSF51230">
    <property type="entry name" value="Single hybrid motif"/>
    <property type="match status" value="1"/>
</dbReference>
<comment type="similarity">
    <text evidence="2 6">Belongs to the 2-oxoacid dehydrogenase family.</text>
</comment>
<dbReference type="PANTHER" id="PTHR43178:SF5">
    <property type="entry name" value="LIPOAMIDE ACYLTRANSFERASE COMPONENT OF BRANCHED-CHAIN ALPHA-KETO ACID DEHYDROGENASE COMPLEX, MITOCHONDRIAL"/>
    <property type="match status" value="1"/>
</dbReference>
<dbReference type="InterPro" id="IPR003016">
    <property type="entry name" value="2-oxoA_DH_lipoyl-BS"/>
</dbReference>
<accession>A0A2T4U638</accession>
<dbReference type="PROSITE" id="PS00189">
    <property type="entry name" value="LIPOYL"/>
    <property type="match status" value="1"/>
</dbReference>
<evidence type="ECO:0000259" key="9">
    <source>
        <dbReference type="PROSITE" id="PS51826"/>
    </source>
</evidence>
<keyword evidence="5 6" id="KW-0012">Acyltransferase</keyword>
<protein>
    <recommendedName>
        <fullName evidence="6">Dihydrolipoamide acetyltransferase component of pyruvate dehydrogenase complex</fullName>
        <ecNumber evidence="6">2.3.1.-</ecNumber>
    </recommendedName>
</protein>
<dbReference type="SUPFAM" id="SSF47005">
    <property type="entry name" value="Peripheral subunit-binding domain of 2-oxo acid dehydrogenase complex"/>
    <property type="match status" value="1"/>
</dbReference>
<dbReference type="Gene3D" id="2.40.50.100">
    <property type="match status" value="1"/>
</dbReference>
<dbReference type="Gene3D" id="4.10.320.10">
    <property type="entry name" value="E3-binding domain"/>
    <property type="match status" value="1"/>
</dbReference>
<dbReference type="EC" id="2.3.1.-" evidence="6"/>
<feature type="compositionally biased region" description="Basic and acidic residues" evidence="7">
    <location>
        <begin position="82"/>
        <end position="97"/>
    </location>
</feature>
<evidence type="ECO:0000256" key="6">
    <source>
        <dbReference type="RuleBase" id="RU003423"/>
    </source>
</evidence>
<dbReference type="InterPro" id="IPR023213">
    <property type="entry name" value="CAT-like_dom_sf"/>
</dbReference>